<feature type="domain" description="Peptidase G2 IMC autoproteolytic cleavage" evidence="3">
    <location>
        <begin position="526"/>
        <end position="740"/>
    </location>
</feature>
<dbReference type="Gene3D" id="2.40.300.10">
    <property type="entry name" value="Head decoration protein D"/>
    <property type="match status" value="1"/>
</dbReference>
<evidence type="ECO:0000256" key="2">
    <source>
        <dbReference type="SAM" id="SignalP"/>
    </source>
</evidence>
<dbReference type="Pfam" id="PF11962">
    <property type="entry name" value="Peptidase_G2"/>
    <property type="match status" value="1"/>
</dbReference>
<sequence>MTHPRPLRRSVLGYLGMGTISAVAASTVASSATAAAVPPGLRMLASSPVEGYLTAGEVTAAAVDPAVDFLQTQGYHAAGDGGGALYQRVTAQPAHAGALQSADGAWWELLSPEPNPVMFGAAADGTTADDAVFQDLETYTQNQQVDLLGKTYAFTGVPPIATPTVTPNPYTNNYVNGFFASGGQTLSADFDRTLVADTVDTGGVEPAYPGGANGTPTISGRTNRSLRLVMASQNSRSQAARSVNVGSAFCWALGNVSGNYSARQSVAQSNQSVNVGTEECEVYGSRGGNYSAVFSHSEGLGDVNIATRHSYTSAEYCANIASHTSDAGGGRGFRGEVVVTGGAVTGVTVLDPGTRYSATDELRVRDRVAIISDDAVVTPVVDANGGITGVTVVHGGSGYTAGRVDINPVTPGYMSANLATQTSRTFGRTSANVATAQAETHAELAFNLGSETSTASGRRSGSVGGSGCTTSGAGAIALGAVNSQATADGAVVIGRRTINDQVRSLALGDSAAGAASTANRRHHLFQNGNYQLAGTVTGSTPFTDYAEYFENAAAGVIALGSLVALDGATVRPASGGDAVLGVVSATALVAAGDSPFTWSGRYLTGEFGEPILEQVPDPDWPETVPDPEWTPGTDEHESERPQVPNPQPRPTITVRAENPDYDPGQANVPRSERPEEWTCVGLLGQVHLRVDDTVQAGSRVTAGADGVGTAGENERFIQCMELRQPYDAAKGYAVAFCLIR</sequence>
<dbReference type="PROSITE" id="PS51318">
    <property type="entry name" value="TAT"/>
    <property type="match status" value="1"/>
</dbReference>
<feature type="signal peptide" evidence="2">
    <location>
        <begin position="1"/>
        <end position="24"/>
    </location>
</feature>
<name>A0A1H5PWR3_9ACTN</name>
<accession>A0A1H5PWR3</accession>
<dbReference type="InterPro" id="IPR006311">
    <property type="entry name" value="TAT_signal"/>
</dbReference>
<organism evidence="4 5">
    <name type="scientific">Jiangella alba</name>
    <dbReference type="NCBI Taxonomy" id="561176"/>
    <lineage>
        <taxon>Bacteria</taxon>
        <taxon>Bacillati</taxon>
        <taxon>Actinomycetota</taxon>
        <taxon>Actinomycetes</taxon>
        <taxon>Jiangellales</taxon>
        <taxon>Jiangellaceae</taxon>
        <taxon>Jiangella</taxon>
    </lineage>
</organism>
<keyword evidence="2" id="KW-0732">Signal</keyword>
<dbReference type="Proteomes" id="UP000181980">
    <property type="component" value="Unassembled WGS sequence"/>
</dbReference>
<protein>
    <submittedName>
        <fullName evidence="4">Peptidase_G2, IMC autoproteolytic cleavage domain</fullName>
    </submittedName>
</protein>
<dbReference type="EMBL" id="FNUC01000004">
    <property type="protein sequence ID" value="SEF18094.1"/>
    <property type="molecule type" value="Genomic_DNA"/>
</dbReference>
<dbReference type="InterPro" id="IPR021865">
    <property type="entry name" value="Peptidase_G2"/>
</dbReference>
<feature type="region of interest" description="Disordered" evidence="1">
    <location>
        <begin position="611"/>
        <end position="673"/>
    </location>
</feature>
<evidence type="ECO:0000313" key="4">
    <source>
        <dbReference type="EMBL" id="SEF18094.1"/>
    </source>
</evidence>
<reference evidence="5" key="1">
    <citation type="submission" date="2016-10" db="EMBL/GenBank/DDBJ databases">
        <authorList>
            <person name="Varghese N."/>
            <person name="Submissions S."/>
        </authorList>
    </citation>
    <scope>NUCLEOTIDE SEQUENCE [LARGE SCALE GENOMIC DNA]</scope>
    <source>
        <strain evidence="5">DSM 45237</strain>
    </source>
</reference>
<dbReference type="Gene3D" id="4.10.80.40">
    <property type="entry name" value="succinate dehydrogenase protein domain"/>
    <property type="match status" value="1"/>
</dbReference>
<dbReference type="AlphaFoldDB" id="A0A1H5PWR3"/>
<gene>
    <name evidence="4" type="ORF">SAMN04488561_6218</name>
</gene>
<evidence type="ECO:0000313" key="5">
    <source>
        <dbReference type="Proteomes" id="UP000181980"/>
    </source>
</evidence>
<evidence type="ECO:0000256" key="1">
    <source>
        <dbReference type="SAM" id="MobiDB-lite"/>
    </source>
</evidence>
<feature type="chain" id="PRO_5039485937" evidence="2">
    <location>
        <begin position="25"/>
        <end position="740"/>
    </location>
</feature>
<keyword evidence="5" id="KW-1185">Reference proteome</keyword>
<dbReference type="STRING" id="561176.SAMN04488561_6218"/>
<evidence type="ECO:0000259" key="3">
    <source>
        <dbReference type="Pfam" id="PF11962"/>
    </source>
</evidence>
<proteinExistence type="predicted"/>
<dbReference type="OrthoDB" id="7779280at2"/>